<dbReference type="Proteomes" id="UP001144096">
    <property type="component" value="Unassembled WGS sequence"/>
</dbReference>
<accession>A0A9X2SQN4</accession>
<reference evidence="1" key="1">
    <citation type="submission" date="2022-06" db="EMBL/GenBank/DDBJ databases">
        <title>Amycolatopsis iheyaensis sp. nov., a new species of the genus Amycolatopsis isolated from soil in Iheya island, Japan.</title>
        <authorList>
            <person name="Ngamcharungchit C."/>
            <person name="Kanto H."/>
            <person name="Take A."/>
            <person name="Intra B."/>
            <person name="Matsumoto A."/>
            <person name="Panbangred W."/>
            <person name="Inahashi Y."/>
        </authorList>
    </citation>
    <scope>NUCLEOTIDE SEQUENCE</scope>
    <source>
        <strain evidence="1">OK19-0408</strain>
    </source>
</reference>
<name>A0A9X2SQN4_9PSEU</name>
<dbReference type="EMBL" id="JAMXQV010000038">
    <property type="protein sequence ID" value="MCR6489953.1"/>
    <property type="molecule type" value="Genomic_DNA"/>
</dbReference>
<dbReference type="AlphaFoldDB" id="A0A9X2SQN4"/>
<comment type="caution">
    <text evidence="1">The sequence shown here is derived from an EMBL/GenBank/DDBJ whole genome shotgun (WGS) entry which is preliminary data.</text>
</comment>
<evidence type="ECO:0000313" key="2">
    <source>
        <dbReference type="Proteomes" id="UP001144096"/>
    </source>
</evidence>
<proteinExistence type="predicted"/>
<evidence type="ECO:0000313" key="1">
    <source>
        <dbReference type="EMBL" id="MCR6489953.1"/>
    </source>
</evidence>
<evidence type="ECO:0008006" key="3">
    <source>
        <dbReference type="Google" id="ProtNLM"/>
    </source>
</evidence>
<dbReference type="RefSeq" id="WP_257926523.1">
    <property type="nucleotide sequence ID" value="NZ_JAMXQV010000038.1"/>
</dbReference>
<keyword evidence="2" id="KW-1185">Reference proteome</keyword>
<gene>
    <name evidence="1" type="ORF">M8542_44790</name>
</gene>
<organism evidence="1 2">
    <name type="scientific">Amycolatopsis iheyensis</name>
    <dbReference type="NCBI Taxonomy" id="2945988"/>
    <lineage>
        <taxon>Bacteria</taxon>
        <taxon>Bacillati</taxon>
        <taxon>Actinomycetota</taxon>
        <taxon>Actinomycetes</taxon>
        <taxon>Pseudonocardiales</taxon>
        <taxon>Pseudonocardiaceae</taxon>
        <taxon>Amycolatopsis</taxon>
    </lineage>
</organism>
<sequence>MALLRRPRPVAPPGTFDRIDDVRSAIRTLYTRLPVKAFGTLELPPPPGRDPLVEAQHTAAAMTRHLGIGDTRVIVAFSPLGGHVGEVELGPGPEYFVTLSPHYQDDPRDIPAVLAHEVMHIFLHRHGLSQAEIFVDTATLYLGIGRPMLAAYRVDVLQGRYTRRRTTSRVGYLSPPEMGYVLAKRALAFGEEVRPFTGAADGAYRLGHERALSDYARLPLGRRVTARCPTCSSLFRCQT</sequence>
<protein>
    <recommendedName>
        <fullName evidence="3">IrrE N-terminal-like domain-containing protein</fullName>
    </recommendedName>
</protein>